<organism evidence="2 3">
    <name type="scientific">Paracidovorax wautersii</name>
    <dbReference type="NCBI Taxonomy" id="1177982"/>
    <lineage>
        <taxon>Bacteria</taxon>
        <taxon>Pseudomonadati</taxon>
        <taxon>Pseudomonadota</taxon>
        <taxon>Betaproteobacteria</taxon>
        <taxon>Burkholderiales</taxon>
        <taxon>Comamonadaceae</taxon>
        <taxon>Paracidovorax</taxon>
    </lineage>
</organism>
<evidence type="ECO:0000313" key="2">
    <source>
        <dbReference type="EMBL" id="KAF1021069.1"/>
    </source>
</evidence>
<evidence type="ECO:0000256" key="1">
    <source>
        <dbReference type="SAM" id="MobiDB-lite"/>
    </source>
</evidence>
<gene>
    <name evidence="2" type="ORF">GAK30_02093</name>
</gene>
<evidence type="ECO:0000313" key="3">
    <source>
        <dbReference type="Proteomes" id="UP000461670"/>
    </source>
</evidence>
<protein>
    <submittedName>
        <fullName evidence="2">Uncharacterized protein</fullName>
    </submittedName>
</protein>
<feature type="region of interest" description="Disordered" evidence="1">
    <location>
        <begin position="20"/>
        <end position="40"/>
    </location>
</feature>
<accession>A0A7V8FNN3</accession>
<comment type="caution">
    <text evidence="2">The sequence shown here is derived from an EMBL/GenBank/DDBJ whole genome shotgun (WGS) entry which is preliminary data.</text>
</comment>
<feature type="compositionally biased region" description="Basic and acidic residues" evidence="1">
    <location>
        <begin position="25"/>
        <end position="39"/>
    </location>
</feature>
<dbReference type="AlphaFoldDB" id="A0A7V8FNN3"/>
<sequence length="73" mass="7178">MESRTGGHAGPGCIAQTLAWARGGRSGEKKDGGADRAAGRLDPCFSPGGAASAWALPGGNAMPQANGVKVSAR</sequence>
<dbReference type="Proteomes" id="UP000461670">
    <property type="component" value="Unassembled WGS sequence"/>
</dbReference>
<reference evidence="3" key="1">
    <citation type="journal article" date="2020" name="MBio">
        <title>Horizontal gene transfer to a defensive symbiont with a reduced genome amongst a multipartite beetle microbiome.</title>
        <authorList>
            <person name="Waterworth S.C."/>
            <person name="Florez L.V."/>
            <person name="Rees E.R."/>
            <person name="Hertweck C."/>
            <person name="Kaltenpoth M."/>
            <person name="Kwan J.C."/>
        </authorList>
    </citation>
    <scope>NUCLEOTIDE SEQUENCE [LARGE SCALE GENOMIC DNA]</scope>
</reference>
<name>A0A7V8FNN3_9BURK</name>
<dbReference type="EMBL" id="WNDQ01000026">
    <property type="protein sequence ID" value="KAF1021069.1"/>
    <property type="molecule type" value="Genomic_DNA"/>
</dbReference>
<proteinExistence type="predicted"/>